<reference evidence="1 2" key="1">
    <citation type="submission" date="2014-06" db="EMBL/GenBank/DDBJ databases">
        <authorList>
            <person name="Ju J."/>
            <person name="Zhang J."/>
        </authorList>
    </citation>
    <scope>NUCLEOTIDE SEQUENCE [LARGE SCALE GENOMIC DNA]</scope>
    <source>
        <strain evidence="1 2">DsW_47</strain>
    </source>
</reference>
<gene>
    <name evidence="1" type="ORF">HK14_15670</name>
</gene>
<accession>A0A1Z5YR70</accession>
<organism evidence="1 2">
    <name type="scientific">Acetobacter cibinongensis</name>
    <dbReference type="NCBI Taxonomy" id="146475"/>
    <lineage>
        <taxon>Bacteria</taxon>
        <taxon>Pseudomonadati</taxon>
        <taxon>Pseudomonadota</taxon>
        <taxon>Alphaproteobacteria</taxon>
        <taxon>Acetobacterales</taxon>
        <taxon>Acetobacteraceae</taxon>
        <taxon>Acetobacter</taxon>
    </lineage>
</organism>
<dbReference type="RefSeq" id="WP_086652303.1">
    <property type="nucleotide sequence ID" value="NZ_JOMQ01000095.1"/>
</dbReference>
<sequence length="142" mass="15337">MMSLIALWHSYAPLVESLGGGGLLGWYGRVASVKAAERRDKLQAGDQALQLNAALAAREQKLTEELEKISRAHWSLLAQVEELYVEAIAARLIVHELDVAAGMDMRKFKPLPPYPFPAQSDGFAAGATAAGTAEPRAENTHV</sequence>
<dbReference type="OrthoDB" id="7226422at2"/>
<name>A0A1Z5YR70_9PROT</name>
<protein>
    <submittedName>
        <fullName evidence="1">Uncharacterized protein</fullName>
    </submittedName>
</protein>
<evidence type="ECO:0000313" key="1">
    <source>
        <dbReference type="EMBL" id="OUI98338.1"/>
    </source>
</evidence>
<dbReference type="Proteomes" id="UP000196086">
    <property type="component" value="Unassembled WGS sequence"/>
</dbReference>
<dbReference type="EMBL" id="JOMQ01000095">
    <property type="protein sequence ID" value="OUI98338.1"/>
    <property type="molecule type" value="Genomic_DNA"/>
</dbReference>
<comment type="caution">
    <text evidence="1">The sequence shown here is derived from an EMBL/GenBank/DDBJ whole genome shotgun (WGS) entry which is preliminary data.</text>
</comment>
<dbReference type="AlphaFoldDB" id="A0A1Z5YR70"/>
<proteinExistence type="predicted"/>
<evidence type="ECO:0000313" key="2">
    <source>
        <dbReference type="Proteomes" id="UP000196086"/>
    </source>
</evidence>